<feature type="region of interest" description="Disordered" evidence="1">
    <location>
        <begin position="248"/>
        <end position="268"/>
    </location>
</feature>
<dbReference type="PANTHER" id="PTHR34473:SF3">
    <property type="entry name" value="TRANSMEMBRANE PROTEIN-RELATED"/>
    <property type="match status" value="1"/>
</dbReference>
<feature type="compositionally biased region" description="Basic and acidic residues" evidence="1">
    <location>
        <begin position="259"/>
        <end position="268"/>
    </location>
</feature>
<feature type="transmembrane region" description="Helical" evidence="2">
    <location>
        <begin position="94"/>
        <end position="115"/>
    </location>
</feature>
<dbReference type="InterPro" id="IPR005182">
    <property type="entry name" value="YdbS-like_PH"/>
</dbReference>
<accession>A0A5M6D2Q6</accession>
<feature type="domain" description="YdbS-like PH" evidence="3">
    <location>
        <begin position="119"/>
        <end position="198"/>
    </location>
</feature>
<keyword evidence="5" id="KW-1185">Reference proteome</keyword>
<name>A0A5M6D2Q6_9BACT</name>
<feature type="transmembrane region" description="Helical" evidence="2">
    <location>
        <begin position="65"/>
        <end position="88"/>
    </location>
</feature>
<dbReference type="Pfam" id="PF03703">
    <property type="entry name" value="bPH_2"/>
    <property type="match status" value="1"/>
</dbReference>
<organism evidence="4 5">
    <name type="scientific">Roseiconus nitratireducens</name>
    <dbReference type="NCBI Taxonomy" id="2605748"/>
    <lineage>
        <taxon>Bacteria</taxon>
        <taxon>Pseudomonadati</taxon>
        <taxon>Planctomycetota</taxon>
        <taxon>Planctomycetia</taxon>
        <taxon>Pirellulales</taxon>
        <taxon>Pirellulaceae</taxon>
        <taxon>Roseiconus</taxon>
    </lineage>
</organism>
<evidence type="ECO:0000256" key="2">
    <source>
        <dbReference type="SAM" id="Phobius"/>
    </source>
</evidence>
<evidence type="ECO:0000256" key="1">
    <source>
        <dbReference type="SAM" id="MobiDB-lite"/>
    </source>
</evidence>
<dbReference type="AlphaFoldDB" id="A0A5M6D2Q6"/>
<reference evidence="4 5" key="1">
    <citation type="submission" date="2019-08" db="EMBL/GenBank/DDBJ databases">
        <authorList>
            <person name="Dhanesh K."/>
            <person name="Kumar G."/>
            <person name="Sasikala C."/>
            <person name="Venkata Ramana C."/>
        </authorList>
    </citation>
    <scope>NUCLEOTIDE SEQUENCE [LARGE SCALE GENOMIC DNA]</scope>
    <source>
        <strain evidence="4 5">JC645</strain>
    </source>
</reference>
<gene>
    <name evidence="4" type="ORF">FYK55_24120</name>
</gene>
<sequence length="268" mass="29668">MSPDVGGFTVTGPGERSAEWVYRGIWKVLVDLFRVPNGPPCLPKEFGQSRREFHPSRAYLAYLKAYFWVALVAFDGALLIAWGSLFWFNTTLAWWLAVPVWLLAILPDLVAYIVIHLRYDTIWYAISDRGLYVRRGIWVITEHSITLANVQNVVVHQGPIEQLFSIATVTVETAAAGPGEHQNALFVGNQTIMVGLSDADQICELLMRHVRATPSAGLGDDLTDGSNRWTGADLALLCSIRDEARLLNAPRGADSETSDGERESEVSP</sequence>
<keyword evidence="2" id="KW-0472">Membrane</keyword>
<dbReference type="EMBL" id="VWOX01000019">
    <property type="protein sequence ID" value="KAA5539425.1"/>
    <property type="molecule type" value="Genomic_DNA"/>
</dbReference>
<evidence type="ECO:0000313" key="4">
    <source>
        <dbReference type="EMBL" id="KAA5539425.1"/>
    </source>
</evidence>
<dbReference type="Proteomes" id="UP000324479">
    <property type="component" value="Unassembled WGS sequence"/>
</dbReference>
<keyword evidence="2" id="KW-0812">Transmembrane</keyword>
<keyword evidence="2" id="KW-1133">Transmembrane helix</keyword>
<protein>
    <submittedName>
        <fullName evidence="4">PH domain-containing protein</fullName>
    </submittedName>
</protein>
<evidence type="ECO:0000259" key="3">
    <source>
        <dbReference type="Pfam" id="PF03703"/>
    </source>
</evidence>
<comment type="caution">
    <text evidence="4">The sequence shown here is derived from an EMBL/GenBank/DDBJ whole genome shotgun (WGS) entry which is preliminary data.</text>
</comment>
<evidence type="ECO:0000313" key="5">
    <source>
        <dbReference type="Proteomes" id="UP000324479"/>
    </source>
</evidence>
<dbReference type="PANTHER" id="PTHR34473">
    <property type="entry name" value="UPF0699 TRANSMEMBRANE PROTEIN YDBS"/>
    <property type="match status" value="1"/>
</dbReference>
<proteinExistence type="predicted"/>